<name>A0A392RZY1_9FABA</name>
<feature type="non-terminal residue" evidence="1">
    <location>
        <position position="1"/>
    </location>
</feature>
<accession>A0A392RZY1</accession>
<organism evidence="1 2">
    <name type="scientific">Trifolium medium</name>
    <dbReference type="NCBI Taxonomy" id="97028"/>
    <lineage>
        <taxon>Eukaryota</taxon>
        <taxon>Viridiplantae</taxon>
        <taxon>Streptophyta</taxon>
        <taxon>Embryophyta</taxon>
        <taxon>Tracheophyta</taxon>
        <taxon>Spermatophyta</taxon>
        <taxon>Magnoliopsida</taxon>
        <taxon>eudicotyledons</taxon>
        <taxon>Gunneridae</taxon>
        <taxon>Pentapetalae</taxon>
        <taxon>rosids</taxon>
        <taxon>fabids</taxon>
        <taxon>Fabales</taxon>
        <taxon>Fabaceae</taxon>
        <taxon>Papilionoideae</taxon>
        <taxon>50 kb inversion clade</taxon>
        <taxon>NPAAA clade</taxon>
        <taxon>Hologalegina</taxon>
        <taxon>IRL clade</taxon>
        <taxon>Trifolieae</taxon>
        <taxon>Trifolium</taxon>
    </lineage>
</organism>
<dbReference type="EMBL" id="LXQA010298582">
    <property type="protein sequence ID" value="MCI41969.1"/>
    <property type="molecule type" value="Genomic_DNA"/>
</dbReference>
<comment type="caution">
    <text evidence="1">The sequence shown here is derived from an EMBL/GenBank/DDBJ whole genome shotgun (WGS) entry which is preliminary data.</text>
</comment>
<keyword evidence="2" id="KW-1185">Reference proteome</keyword>
<evidence type="ECO:0000313" key="2">
    <source>
        <dbReference type="Proteomes" id="UP000265520"/>
    </source>
</evidence>
<proteinExistence type="predicted"/>
<dbReference type="AlphaFoldDB" id="A0A392RZY1"/>
<sequence>VNPLIKQFISKVVRSGASCESKAALISTVNLGHPKWFLGEIHISQDGCYVSSSLSQESFSDRIDLSGLMDMCSVPLKSNVVVMCWVGDPAFPN</sequence>
<evidence type="ECO:0000313" key="1">
    <source>
        <dbReference type="EMBL" id="MCI41969.1"/>
    </source>
</evidence>
<dbReference type="Proteomes" id="UP000265520">
    <property type="component" value="Unassembled WGS sequence"/>
</dbReference>
<reference evidence="1 2" key="1">
    <citation type="journal article" date="2018" name="Front. Plant Sci.">
        <title>Red Clover (Trifolium pratense) and Zigzag Clover (T. medium) - A Picture of Genomic Similarities and Differences.</title>
        <authorList>
            <person name="Dluhosova J."/>
            <person name="Istvanek J."/>
            <person name="Nedelnik J."/>
            <person name="Repkova J."/>
        </authorList>
    </citation>
    <scope>NUCLEOTIDE SEQUENCE [LARGE SCALE GENOMIC DNA]</scope>
    <source>
        <strain evidence="2">cv. 10/8</strain>
        <tissue evidence="1">Leaf</tissue>
    </source>
</reference>
<protein>
    <submittedName>
        <fullName evidence="1">Uncharacterized protein</fullName>
    </submittedName>
</protein>